<reference evidence="3" key="1">
    <citation type="submission" date="2025-08" db="UniProtKB">
        <authorList>
            <consortium name="RefSeq"/>
        </authorList>
    </citation>
    <scope>IDENTIFICATION</scope>
</reference>
<dbReference type="RefSeq" id="XP_060040429.1">
    <property type="nucleotide sequence ID" value="XM_060184446.1"/>
</dbReference>
<feature type="compositionally biased region" description="Low complexity" evidence="1">
    <location>
        <begin position="316"/>
        <end position="326"/>
    </location>
</feature>
<feature type="compositionally biased region" description="Pro residues" evidence="1">
    <location>
        <begin position="181"/>
        <end position="197"/>
    </location>
</feature>
<feature type="compositionally biased region" description="Gly residues" evidence="1">
    <location>
        <begin position="257"/>
        <end position="270"/>
    </location>
</feature>
<feature type="compositionally biased region" description="Low complexity" evidence="1">
    <location>
        <begin position="44"/>
        <end position="61"/>
    </location>
</feature>
<feature type="region of interest" description="Disordered" evidence="1">
    <location>
        <begin position="396"/>
        <end position="418"/>
    </location>
</feature>
<feature type="compositionally biased region" description="Pro residues" evidence="1">
    <location>
        <begin position="20"/>
        <end position="43"/>
    </location>
</feature>
<evidence type="ECO:0000256" key="1">
    <source>
        <dbReference type="SAM" id="MobiDB-lite"/>
    </source>
</evidence>
<gene>
    <name evidence="3" type="primary">LOC132536496</name>
</gene>
<evidence type="ECO:0000313" key="2">
    <source>
        <dbReference type="Proteomes" id="UP001652624"/>
    </source>
</evidence>
<dbReference type="Proteomes" id="UP001652624">
    <property type="component" value="Unplaced"/>
</dbReference>
<feature type="compositionally biased region" description="Pro residues" evidence="1">
    <location>
        <begin position="157"/>
        <end position="172"/>
    </location>
</feature>
<feature type="region of interest" description="Disordered" evidence="1">
    <location>
        <begin position="555"/>
        <end position="625"/>
    </location>
</feature>
<feature type="compositionally biased region" description="Low complexity" evidence="1">
    <location>
        <begin position="348"/>
        <end position="357"/>
    </location>
</feature>
<feature type="region of interest" description="Disordered" evidence="1">
    <location>
        <begin position="1"/>
        <end position="373"/>
    </location>
</feature>
<sequence length="674" mass="70859">MRARRLPCGRGGRGARADTPPGPRAPPPPPPPPTFPGPRPCAPRSPAAGAAIASPAPSSARTRPRTPRIPPSSARTRPRTPRIPPSSARTRPRTPRIPPSSVRTRPRTPRIPPSSARTRPRTPRIPLSSARTRPRTPRIPLSSARTRPRTPRFPSRAHPPPRAPRAPGPGLPAPARRRPRPPPPPPRAPRVPPPPGSNLPRVAQRGGADRGGGAPSRPAAAPQTRACAPPQRGRAHAGSPGPRLMESRPGRAEGAVRCGGSGLCGAGGRGAAPRLRPQRPPRVPGGFAWRPLERALSAGRRGLRDTDPGGGGPGELGVPSPGLWLSLPPPPHPLTRWEHMGGPPPRWSAPAAPTTTAGRREGTSPEKVPAAPRTAFEGGCKTARAPWAPNTGHEPGCGDAASSCPQADRQTDSGGRVHPDPTFHAQDVESDRAGPCFRAGGEQGHSFFCFVGGLWLFFVFHVEKVEEAWTSLEKRPGMLAAAPARPHTPGPALEEAPAAGSPIPKYVWKPGRRPPALGPAQPWNVCAGAEAPSPGGLTTQGLRAGCVLQATVHAGTGPPKLAKGRGLPSAPPRNGPRRPSEQPPRSPGPTRDARDARMQGRPSNRRARMQGASSNHRDPSSHWSRGALRLTPYWPRYGHMATSSTKDAGKCSLSGQPMEGFQIWAPLPTGAVSV</sequence>
<protein>
    <submittedName>
        <fullName evidence="3">Basic proline-rich protein-like</fullName>
    </submittedName>
</protein>
<name>A0ABM3WV27_ERIEU</name>
<feature type="compositionally biased region" description="Basic and acidic residues" evidence="1">
    <location>
        <begin position="409"/>
        <end position="418"/>
    </location>
</feature>
<organism evidence="2 3">
    <name type="scientific">Erinaceus europaeus</name>
    <name type="common">Western European hedgehog</name>
    <dbReference type="NCBI Taxonomy" id="9365"/>
    <lineage>
        <taxon>Eukaryota</taxon>
        <taxon>Metazoa</taxon>
        <taxon>Chordata</taxon>
        <taxon>Craniata</taxon>
        <taxon>Vertebrata</taxon>
        <taxon>Euteleostomi</taxon>
        <taxon>Mammalia</taxon>
        <taxon>Eutheria</taxon>
        <taxon>Laurasiatheria</taxon>
        <taxon>Eulipotyphla</taxon>
        <taxon>Erinaceidae</taxon>
        <taxon>Erinaceinae</taxon>
        <taxon>Erinaceus</taxon>
    </lineage>
</organism>
<dbReference type="GeneID" id="132536496"/>
<proteinExistence type="predicted"/>
<accession>A0ABM3WV27</accession>
<evidence type="ECO:0000313" key="3">
    <source>
        <dbReference type="RefSeq" id="XP_060040429.1"/>
    </source>
</evidence>
<keyword evidence="2" id="KW-1185">Reference proteome</keyword>